<keyword evidence="4 5" id="KW-0472">Membrane</keyword>
<feature type="transmembrane region" description="Helical" evidence="5">
    <location>
        <begin position="304"/>
        <end position="325"/>
    </location>
</feature>
<gene>
    <name evidence="7" type="ORF">GCM10008119_23360</name>
</gene>
<dbReference type="Pfam" id="PF04932">
    <property type="entry name" value="Wzy_C"/>
    <property type="match status" value="1"/>
</dbReference>
<feature type="transmembrane region" description="Helical" evidence="5">
    <location>
        <begin position="98"/>
        <end position="115"/>
    </location>
</feature>
<evidence type="ECO:0000256" key="4">
    <source>
        <dbReference type="ARBA" id="ARBA00023136"/>
    </source>
</evidence>
<evidence type="ECO:0000259" key="6">
    <source>
        <dbReference type="Pfam" id="PF04932"/>
    </source>
</evidence>
<dbReference type="Proteomes" id="UP000645390">
    <property type="component" value="Unassembled WGS sequence"/>
</dbReference>
<accession>A0ABQ2BHT7</accession>
<keyword evidence="8" id="KW-1185">Reference proteome</keyword>
<keyword evidence="2 5" id="KW-0812">Transmembrane</keyword>
<sequence>MGTFANYTDLAIIENFGLAIFLYFPIKNIIHFTAEKGKIELLTVIFLITVSLILFKGILYSTGNGIHGDMYNSTYFSNYITLFIPLLNLIVIKKENKCHITFATLIIFVIIIINIFNHARAATLTSLLYILINNLHINLKKIRLVKITTFILILLPISAYLIISKLNSVNGRLSIWQSCLEIFIAHPMGIGLGNLKEKLTIFQSLQMANWNDKEKFLLADINDYAFNDAIQFIVEGGCIILIALIFISILVWKNKSLRAYILYIFMLSSTTYILHSQPTIILIIITFLILNYNEKEIGVLKKNSFVYIPSVFVLLWSSLGLLSYVNKVHLENTLLDRCLNAYRAMDNKYRFDIGMLDFEKKKYQNAIYILKNSGLLNQDINANLAIGYSFEELNQIDSAEKYYNNGNSLLPRIFKPKYFLFNLYKKNNDTINLKRICLEIINTPVKIKSAEIDSLQNIAHIELIKIK</sequence>
<feature type="transmembrane region" description="Helical" evidence="5">
    <location>
        <begin position="272"/>
        <end position="292"/>
    </location>
</feature>
<dbReference type="InterPro" id="IPR007016">
    <property type="entry name" value="O-antigen_ligase-rel_domated"/>
</dbReference>
<feature type="domain" description="O-antigen ligase-related" evidence="6">
    <location>
        <begin position="105"/>
        <end position="244"/>
    </location>
</feature>
<feature type="transmembrane region" description="Helical" evidence="5">
    <location>
        <begin position="121"/>
        <end position="137"/>
    </location>
</feature>
<name>A0ABQ2BHT7_9SPHI</name>
<feature type="transmembrane region" description="Helical" evidence="5">
    <location>
        <begin position="144"/>
        <end position="163"/>
    </location>
</feature>
<comment type="caution">
    <text evidence="7">The sequence shown here is derived from an EMBL/GenBank/DDBJ whole genome shotgun (WGS) entry which is preliminary data.</text>
</comment>
<evidence type="ECO:0000256" key="5">
    <source>
        <dbReference type="SAM" id="Phobius"/>
    </source>
</evidence>
<dbReference type="InterPro" id="IPR011990">
    <property type="entry name" value="TPR-like_helical_dom_sf"/>
</dbReference>
<feature type="transmembrane region" description="Helical" evidence="5">
    <location>
        <begin position="12"/>
        <end position="30"/>
    </location>
</feature>
<evidence type="ECO:0000256" key="3">
    <source>
        <dbReference type="ARBA" id="ARBA00022989"/>
    </source>
</evidence>
<evidence type="ECO:0000256" key="1">
    <source>
        <dbReference type="ARBA" id="ARBA00004141"/>
    </source>
</evidence>
<comment type="subcellular location">
    <subcellularLocation>
        <location evidence="1">Membrane</location>
        <topology evidence="1">Multi-pass membrane protein</topology>
    </subcellularLocation>
</comment>
<feature type="transmembrane region" description="Helical" evidence="5">
    <location>
        <begin position="73"/>
        <end position="91"/>
    </location>
</feature>
<dbReference type="PANTHER" id="PTHR37422:SF13">
    <property type="entry name" value="LIPOPOLYSACCHARIDE BIOSYNTHESIS PROTEIN PA4999-RELATED"/>
    <property type="match status" value="1"/>
</dbReference>
<dbReference type="SUPFAM" id="SSF48452">
    <property type="entry name" value="TPR-like"/>
    <property type="match status" value="1"/>
</dbReference>
<evidence type="ECO:0000313" key="7">
    <source>
        <dbReference type="EMBL" id="GGI26580.1"/>
    </source>
</evidence>
<dbReference type="PANTHER" id="PTHR37422">
    <property type="entry name" value="TEICHURONIC ACID BIOSYNTHESIS PROTEIN TUAE"/>
    <property type="match status" value="1"/>
</dbReference>
<dbReference type="InterPro" id="IPR051533">
    <property type="entry name" value="WaaL-like"/>
</dbReference>
<protein>
    <recommendedName>
        <fullName evidence="6">O-antigen ligase-related domain-containing protein</fullName>
    </recommendedName>
</protein>
<evidence type="ECO:0000313" key="8">
    <source>
        <dbReference type="Proteomes" id="UP000645390"/>
    </source>
</evidence>
<dbReference type="RefSeq" id="WP_188414516.1">
    <property type="nucleotide sequence ID" value="NZ_BMDJ01000006.1"/>
</dbReference>
<feature type="transmembrane region" description="Helical" evidence="5">
    <location>
        <begin position="42"/>
        <end position="61"/>
    </location>
</feature>
<dbReference type="EMBL" id="BMDJ01000006">
    <property type="protein sequence ID" value="GGI26580.1"/>
    <property type="molecule type" value="Genomic_DNA"/>
</dbReference>
<reference evidence="8" key="1">
    <citation type="journal article" date="2019" name="Int. J. Syst. Evol. Microbiol.">
        <title>The Global Catalogue of Microorganisms (GCM) 10K type strain sequencing project: providing services to taxonomists for standard genome sequencing and annotation.</title>
        <authorList>
            <consortium name="The Broad Institute Genomics Platform"/>
            <consortium name="The Broad Institute Genome Sequencing Center for Infectious Disease"/>
            <person name="Wu L."/>
            <person name="Ma J."/>
        </authorList>
    </citation>
    <scope>NUCLEOTIDE SEQUENCE [LARGE SCALE GENOMIC DNA]</scope>
    <source>
        <strain evidence="8">CCM 8939</strain>
    </source>
</reference>
<feature type="transmembrane region" description="Helical" evidence="5">
    <location>
        <begin position="232"/>
        <end position="252"/>
    </location>
</feature>
<keyword evidence="3 5" id="KW-1133">Transmembrane helix</keyword>
<organism evidence="7 8">
    <name type="scientific">Pedobacter mendelii</name>
    <dbReference type="NCBI Taxonomy" id="1908240"/>
    <lineage>
        <taxon>Bacteria</taxon>
        <taxon>Pseudomonadati</taxon>
        <taxon>Bacteroidota</taxon>
        <taxon>Sphingobacteriia</taxon>
        <taxon>Sphingobacteriales</taxon>
        <taxon>Sphingobacteriaceae</taxon>
        <taxon>Pedobacter</taxon>
    </lineage>
</organism>
<proteinExistence type="predicted"/>
<evidence type="ECO:0000256" key="2">
    <source>
        <dbReference type="ARBA" id="ARBA00022692"/>
    </source>
</evidence>